<feature type="domain" description="Peptidase M20 dimerisation" evidence="4">
    <location>
        <begin position="208"/>
        <end position="305"/>
    </location>
</feature>
<reference evidence="6" key="1">
    <citation type="submission" date="2017-08" db="EMBL/GenBank/DDBJ databases">
        <authorList>
            <person name="Varghese N."/>
            <person name="Submissions S."/>
        </authorList>
    </citation>
    <scope>NUCLEOTIDE SEQUENCE [LARGE SCALE GENOMIC DNA]</scope>
    <source>
        <strain evidence="6">JC23</strain>
    </source>
</reference>
<protein>
    <submittedName>
        <fullName evidence="5">Allantoate deiminase</fullName>
    </submittedName>
</protein>
<sequence length="406" mass="44051">MINRERLAKHIEELSQFGMQSSGGINRFSFTEEEAKANEYIEKLMEEAGLSVSFDAVGNVIGERQGTEEKAPIMIGSHIDTVPHGGKFDGALGVLAAIEVAQSLKDQGIQLKSPLKIVSFKDEEGTRFGFGLLGSRAMTGILKEEELEGRDDQGITLKEAMTQNGYDPEKIGEAKVREVAAYLELHIEQGKVLESENVPVGIVTGIAGPSWKEITVRGLSEHAGATPMPIRQDALVAASEMILNIEQIAFKYKDAVATVGKLQVKPNGVNVIPGEVTFSLDVRDLDNERCAKIVNEISEMIQEVSQKRNVESEIVELQTVSSVQADAAMQATIKEAVVSKGIKPISLVSGAGHDAMNLARICPMGMIFVRSKDGISHNPLEYSSIDDCEIATNVLFDTLVRLDQSI</sequence>
<dbReference type="PROSITE" id="PS00758">
    <property type="entry name" value="ARGE_DAPE_CPG2_1"/>
    <property type="match status" value="1"/>
</dbReference>
<dbReference type="GO" id="GO:0046872">
    <property type="term" value="F:metal ion binding"/>
    <property type="evidence" value="ECO:0007669"/>
    <property type="project" value="UniProtKB-KW"/>
</dbReference>
<feature type="binding site" evidence="3">
    <location>
        <position position="124"/>
    </location>
    <ligand>
        <name>Zn(2+)</name>
        <dbReference type="ChEBI" id="CHEBI:29105"/>
        <label>2</label>
    </ligand>
</feature>
<proteinExistence type="inferred from homology"/>
<feature type="binding site" evidence="3">
    <location>
        <position position="377"/>
    </location>
    <ligand>
        <name>Zn(2+)</name>
        <dbReference type="ChEBI" id="CHEBI:29105"/>
        <label>2</label>
    </ligand>
</feature>
<dbReference type="InterPro" id="IPR001261">
    <property type="entry name" value="ArgE/DapE_CS"/>
</dbReference>
<dbReference type="PIRSF" id="PIRSF001235">
    <property type="entry name" value="Amidase_carbamoylase"/>
    <property type="match status" value="1"/>
</dbReference>
<keyword evidence="2" id="KW-0378">Hydrolase</keyword>
<feature type="binding site" evidence="3">
    <location>
        <position position="186"/>
    </location>
    <ligand>
        <name>Zn(2+)</name>
        <dbReference type="ChEBI" id="CHEBI:29105"/>
        <label>1</label>
    </ligand>
</feature>
<gene>
    <name evidence="5" type="ORF">SAMN05877842_11031</name>
</gene>
<keyword evidence="3" id="KW-0862">Zinc</keyword>
<evidence type="ECO:0000256" key="2">
    <source>
        <dbReference type="ARBA" id="ARBA00022801"/>
    </source>
</evidence>
<name>A0A285UHY7_9BACL</name>
<dbReference type="NCBIfam" id="TIGR01879">
    <property type="entry name" value="hydantase"/>
    <property type="match status" value="1"/>
</dbReference>
<dbReference type="Gene3D" id="3.30.70.360">
    <property type="match status" value="1"/>
</dbReference>
<dbReference type="OrthoDB" id="9808195at2"/>
<dbReference type="InterPro" id="IPR010158">
    <property type="entry name" value="Amidase_Cbmase"/>
</dbReference>
<evidence type="ECO:0000256" key="3">
    <source>
        <dbReference type="PIRSR" id="PIRSR001235-1"/>
    </source>
</evidence>
<evidence type="ECO:0000313" key="6">
    <source>
        <dbReference type="Proteomes" id="UP000219252"/>
    </source>
</evidence>
<feature type="binding site" evidence="3">
    <location>
        <position position="89"/>
    </location>
    <ligand>
        <name>Zn(2+)</name>
        <dbReference type="ChEBI" id="CHEBI:29105"/>
        <label>1</label>
    </ligand>
</feature>
<dbReference type="SUPFAM" id="SSF53187">
    <property type="entry name" value="Zn-dependent exopeptidases"/>
    <property type="match status" value="1"/>
</dbReference>
<dbReference type="GO" id="GO:0016813">
    <property type="term" value="F:hydrolase activity, acting on carbon-nitrogen (but not peptide) bonds, in linear amidines"/>
    <property type="evidence" value="ECO:0007669"/>
    <property type="project" value="InterPro"/>
</dbReference>
<feature type="binding site" evidence="3">
    <location>
        <position position="89"/>
    </location>
    <ligand>
        <name>Zn(2+)</name>
        <dbReference type="ChEBI" id="CHEBI:29105"/>
        <label>2</label>
    </ligand>
</feature>
<feature type="binding site" evidence="3">
    <location>
        <position position="78"/>
    </location>
    <ligand>
        <name>Zn(2+)</name>
        <dbReference type="ChEBI" id="CHEBI:29105"/>
        <label>1</label>
    </ligand>
</feature>
<dbReference type="PANTHER" id="PTHR32494:SF5">
    <property type="entry name" value="ALLANTOATE AMIDOHYDROLASE"/>
    <property type="match status" value="1"/>
</dbReference>
<dbReference type="NCBIfam" id="NF006771">
    <property type="entry name" value="PRK09290.1-5"/>
    <property type="match status" value="1"/>
</dbReference>
<dbReference type="EMBL" id="OBQC01000010">
    <property type="protein sequence ID" value="SOC41422.1"/>
    <property type="molecule type" value="Genomic_DNA"/>
</dbReference>
<dbReference type="Proteomes" id="UP000219252">
    <property type="component" value="Unassembled WGS sequence"/>
</dbReference>
<evidence type="ECO:0000313" key="5">
    <source>
        <dbReference type="EMBL" id="SOC41422.1"/>
    </source>
</evidence>
<dbReference type="Pfam" id="PF07687">
    <property type="entry name" value="M20_dimer"/>
    <property type="match status" value="1"/>
</dbReference>
<organism evidence="5 6">
    <name type="scientific">Ureibacillus acetophenoni</name>
    <dbReference type="NCBI Taxonomy" id="614649"/>
    <lineage>
        <taxon>Bacteria</taxon>
        <taxon>Bacillati</taxon>
        <taxon>Bacillota</taxon>
        <taxon>Bacilli</taxon>
        <taxon>Bacillales</taxon>
        <taxon>Caryophanaceae</taxon>
        <taxon>Ureibacillus</taxon>
    </lineage>
</organism>
<accession>A0A285UHY7</accession>
<dbReference type="InterPro" id="IPR011650">
    <property type="entry name" value="Peptidase_M20_dimer"/>
</dbReference>
<evidence type="ECO:0000256" key="1">
    <source>
        <dbReference type="ARBA" id="ARBA00006153"/>
    </source>
</evidence>
<dbReference type="Pfam" id="PF01546">
    <property type="entry name" value="Peptidase_M20"/>
    <property type="match status" value="1"/>
</dbReference>
<evidence type="ECO:0000259" key="4">
    <source>
        <dbReference type="Pfam" id="PF07687"/>
    </source>
</evidence>
<dbReference type="InterPro" id="IPR036264">
    <property type="entry name" value="Bact_exopeptidase_dim_dom"/>
</dbReference>
<dbReference type="SUPFAM" id="SSF55031">
    <property type="entry name" value="Bacterial exopeptidase dimerisation domain"/>
    <property type="match status" value="1"/>
</dbReference>
<dbReference type="InterPro" id="IPR002933">
    <property type="entry name" value="Peptidase_M20"/>
</dbReference>
<comment type="similarity">
    <text evidence="1">Belongs to the peptidase M20 family.</text>
</comment>
<keyword evidence="6" id="KW-1185">Reference proteome</keyword>
<keyword evidence="3" id="KW-0479">Metal-binding</keyword>
<dbReference type="Gene3D" id="3.40.630.10">
    <property type="entry name" value="Zn peptidases"/>
    <property type="match status" value="1"/>
</dbReference>
<dbReference type="PANTHER" id="PTHR32494">
    <property type="entry name" value="ALLANTOATE DEIMINASE-RELATED"/>
    <property type="match status" value="1"/>
</dbReference>
<dbReference type="RefSeq" id="WP_097150073.1">
    <property type="nucleotide sequence ID" value="NZ_OBQC01000010.1"/>
</dbReference>
<dbReference type="CDD" id="cd03884">
    <property type="entry name" value="M20_bAS"/>
    <property type="match status" value="1"/>
</dbReference>
<dbReference type="AlphaFoldDB" id="A0A285UHY7"/>
<comment type="cofactor">
    <cofactor evidence="3">
        <name>Zn(2+)</name>
        <dbReference type="ChEBI" id="CHEBI:29105"/>
    </cofactor>
    <text evidence="3">Binds 2 Zn(2+) ions per subunit.</text>
</comment>